<accession>A0ABV7HGG1</accession>
<dbReference type="EMBL" id="JBHRSZ010000007">
    <property type="protein sequence ID" value="MFC3152959.1"/>
    <property type="molecule type" value="Genomic_DNA"/>
</dbReference>
<evidence type="ECO:0000313" key="1">
    <source>
        <dbReference type="EMBL" id="MFC3152959.1"/>
    </source>
</evidence>
<protein>
    <submittedName>
        <fullName evidence="1">Uncharacterized protein</fullName>
    </submittedName>
</protein>
<proteinExistence type="predicted"/>
<organism evidence="1 2">
    <name type="scientific">Litoribrevibacter euphylliae</name>
    <dbReference type="NCBI Taxonomy" id="1834034"/>
    <lineage>
        <taxon>Bacteria</taxon>
        <taxon>Pseudomonadati</taxon>
        <taxon>Pseudomonadota</taxon>
        <taxon>Gammaproteobacteria</taxon>
        <taxon>Oceanospirillales</taxon>
        <taxon>Oceanospirillaceae</taxon>
        <taxon>Litoribrevibacter</taxon>
    </lineage>
</organism>
<dbReference type="Proteomes" id="UP001595476">
    <property type="component" value="Unassembled WGS sequence"/>
</dbReference>
<reference evidence="2" key="1">
    <citation type="journal article" date="2019" name="Int. J. Syst. Evol. Microbiol.">
        <title>The Global Catalogue of Microorganisms (GCM) 10K type strain sequencing project: providing services to taxonomists for standard genome sequencing and annotation.</title>
        <authorList>
            <consortium name="The Broad Institute Genomics Platform"/>
            <consortium name="The Broad Institute Genome Sequencing Center for Infectious Disease"/>
            <person name="Wu L."/>
            <person name="Ma J."/>
        </authorList>
    </citation>
    <scope>NUCLEOTIDE SEQUENCE [LARGE SCALE GENOMIC DNA]</scope>
    <source>
        <strain evidence="2">KCTC 52438</strain>
    </source>
</reference>
<sequence length="237" mass="26946">MKFPELKALSEKHLLPLVTEKGVSFDDISKCIGFKYVVDDVSFGVGTTFSDYNTSFGCLGFGASITFPKVAEILTPLLVKHQLLSSNHLKLLPTTIDSRFYKHVGKAIYPHNPNLRNNQEIIVSNETEAQVFLDHFINFYKQEALVFFEEFGTLQNFAQFLAGVSFDDMLIQFEDDYDAFLLKAVVLHLTNHPQYAAYMDEVIASNKADYEDDPSEEVNRWYYEASLELIEILDGLG</sequence>
<dbReference type="RefSeq" id="WP_386722881.1">
    <property type="nucleotide sequence ID" value="NZ_JBHRSZ010000007.1"/>
</dbReference>
<evidence type="ECO:0000313" key="2">
    <source>
        <dbReference type="Proteomes" id="UP001595476"/>
    </source>
</evidence>
<name>A0ABV7HGG1_9GAMM</name>
<keyword evidence="2" id="KW-1185">Reference proteome</keyword>
<comment type="caution">
    <text evidence="1">The sequence shown here is derived from an EMBL/GenBank/DDBJ whole genome shotgun (WGS) entry which is preliminary data.</text>
</comment>
<gene>
    <name evidence="1" type="ORF">ACFOEK_18105</name>
</gene>